<sequence>MRALVSRPRDDAERIAAPLRALGVDVVAEPLLVIVPVAGPNIDLRDVQALLMTSANGARALASAIEERDIPVFAVGEQTARAAQSLGFARVESAGGDVNTLAALVRQRLTPTDGPLVHAAGSVQAGDLAGALTAEGFQVRIARLYDARPTAALSRETQASLRAGAIDAAFFFSPRTARTFVEHVRKADLVGAMTSLTAYALSPAVARELAPILSGRVRVADQPTQDALLDVFKADLKEAALKQPENAQKGTPIPDSGPDRPVDSSAPDTPETLTPETDGPTTGAPKTEGSDSAAEESRETEGAHSTTGDDAQTGQVTAEDTPADATPAETPPADDDPHVDDKGLDDGDGVYAGSAGNGESVKPDTLVASAQEQADHHTMRSVVRWLVILIVLVAIGFGTMPWWRDSVPAPLQALLPELPASADSTAVTDLQSQVDALSQALETLRGSVATAIDTAEQARQAAESGSGAPGVDPAAVNALRDRLTALEDRLTQQAATGTGGNEATAAVTGMSSERLDSLAADAAALQNDLASLTDRLDTLEQDIAPLLDAQDNGQARAVGLLLSVGLLRERINAGEPYDEALAAVTAVGPGESVASDMDTLSAHAETGVPTIPELRRAFDDIVDLAARRTIVPEGDGWWTDTVSSLMDSVTVRRKDEVVAGGGLSALSSAEVLLAEDDVTGAVEALSNLEGDAAKVVADWMADAKARASVDAALASLNAAALARIGGGPTTE</sequence>
<accession>A0A5M6IGG1</accession>
<comment type="caution">
    <text evidence="9">The sequence shown here is derived from an EMBL/GenBank/DDBJ whole genome shotgun (WGS) entry which is preliminary data.</text>
</comment>
<reference evidence="9 10" key="1">
    <citation type="submission" date="2019-09" db="EMBL/GenBank/DDBJ databases">
        <title>Genome sequence of Roseospira marina, one of the more divergent members of the non-sulfur purple photosynthetic bacterial family, the Rhodospirillaceae.</title>
        <authorList>
            <person name="Meyer T."/>
            <person name="Kyndt J."/>
        </authorList>
    </citation>
    <scope>NUCLEOTIDE SEQUENCE [LARGE SCALE GENOMIC DNA]</scope>
    <source>
        <strain evidence="9 10">DSM 15113</strain>
    </source>
</reference>
<keyword evidence="2 7" id="KW-0812">Transmembrane</keyword>
<evidence type="ECO:0000313" key="10">
    <source>
        <dbReference type="Proteomes" id="UP000324065"/>
    </source>
</evidence>
<evidence type="ECO:0000313" key="9">
    <source>
        <dbReference type="EMBL" id="KAA5606967.1"/>
    </source>
</evidence>
<dbReference type="CDD" id="cd06578">
    <property type="entry name" value="HemD"/>
    <property type="match status" value="1"/>
</dbReference>
<feature type="compositionally biased region" description="Basic and acidic residues" evidence="6">
    <location>
        <begin position="335"/>
        <end position="345"/>
    </location>
</feature>
<dbReference type="InterPro" id="IPR019133">
    <property type="entry name" value="MIC60"/>
</dbReference>
<dbReference type="Pfam" id="PF02602">
    <property type="entry name" value="HEM4"/>
    <property type="match status" value="1"/>
</dbReference>
<dbReference type="Gene3D" id="3.40.50.10090">
    <property type="match status" value="2"/>
</dbReference>
<evidence type="ECO:0000256" key="4">
    <source>
        <dbReference type="ARBA" id="ARBA00023136"/>
    </source>
</evidence>
<keyword evidence="5" id="KW-0175">Coiled coil</keyword>
<dbReference type="PANTHER" id="PTHR15415:SF7">
    <property type="entry name" value="MICOS COMPLEX SUBUNIT MIC60"/>
    <property type="match status" value="1"/>
</dbReference>
<evidence type="ECO:0000256" key="1">
    <source>
        <dbReference type="ARBA" id="ARBA00004370"/>
    </source>
</evidence>
<organism evidence="9 10">
    <name type="scientific">Roseospira marina</name>
    <dbReference type="NCBI Taxonomy" id="140057"/>
    <lineage>
        <taxon>Bacteria</taxon>
        <taxon>Pseudomonadati</taxon>
        <taxon>Pseudomonadota</taxon>
        <taxon>Alphaproteobacteria</taxon>
        <taxon>Rhodospirillales</taxon>
        <taxon>Rhodospirillaceae</taxon>
        <taxon>Roseospira</taxon>
    </lineage>
</organism>
<dbReference type="Proteomes" id="UP000324065">
    <property type="component" value="Unassembled WGS sequence"/>
</dbReference>
<dbReference type="GO" id="GO:0016020">
    <property type="term" value="C:membrane"/>
    <property type="evidence" value="ECO:0007669"/>
    <property type="project" value="UniProtKB-SubCell"/>
</dbReference>
<feature type="compositionally biased region" description="Low complexity" evidence="6">
    <location>
        <begin position="267"/>
        <end position="283"/>
    </location>
</feature>
<feature type="region of interest" description="Disordered" evidence="6">
    <location>
        <begin position="241"/>
        <end position="362"/>
    </location>
</feature>
<dbReference type="AlphaFoldDB" id="A0A5M6IGG1"/>
<dbReference type="InterPro" id="IPR003754">
    <property type="entry name" value="4pyrrol_synth_uPrphyn_synth"/>
</dbReference>
<comment type="subcellular location">
    <subcellularLocation>
        <location evidence="1">Membrane</location>
    </subcellularLocation>
</comment>
<feature type="transmembrane region" description="Helical" evidence="7">
    <location>
        <begin position="382"/>
        <end position="403"/>
    </location>
</feature>
<dbReference type="RefSeq" id="WP_150060978.1">
    <property type="nucleotide sequence ID" value="NZ_JACHII010000003.1"/>
</dbReference>
<keyword evidence="3 7" id="KW-1133">Transmembrane helix</keyword>
<dbReference type="Gene3D" id="1.10.287.1490">
    <property type="match status" value="1"/>
</dbReference>
<feature type="compositionally biased region" description="Low complexity" evidence="6">
    <location>
        <begin position="317"/>
        <end position="328"/>
    </location>
</feature>
<feature type="compositionally biased region" description="Polar residues" evidence="6">
    <location>
        <begin position="303"/>
        <end position="316"/>
    </location>
</feature>
<feature type="coiled-coil region" evidence="5">
    <location>
        <begin position="476"/>
        <end position="542"/>
    </location>
</feature>
<evidence type="ECO:0000256" key="7">
    <source>
        <dbReference type="SAM" id="Phobius"/>
    </source>
</evidence>
<evidence type="ECO:0000256" key="6">
    <source>
        <dbReference type="SAM" id="MobiDB-lite"/>
    </source>
</evidence>
<dbReference type="PANTHER" id="PTHR15415">
    <property type="entry name" value="MITOFILIN"/>
    <property type="match status" value="1"/>
</dbReference>
<dbReference type="GO" id="GO:0033014">
    <property type="term" value="P:tetrapyrrole biosynthetic process"/>
    <property type="evidence" value="ECO:0007669"/>
    <property type="project" value="InterPro"/>
</dbReference>
<evidence type="ECO:0000256" key="5">
    <source>
        <dbReference type="SAM" id="Coils"/>
    </source>
</evidence>
<dbReference type="GO" id="GO:0004852">
    <property type="term" value="F:uroporphyrinogen-III synthase activity"/>
    <property type="evidence" value="ECO:0007669"/>
    <property type="project" value="InterPro"/>
</dbReference>
<dbReference type="SUPFAM" id="SSF69618">
    <property type="entry name" value="HemD-like"/>
    <property type="match status" value="1"/>
</dbReference>
<dbReference type="Pfam" id="PF09731">
    <property type="entry name" value="Mitofilin"/>
    <property type="match status" value="1"/>
</dbReference>
<evidence type="ECO:0000259" key="8">
    <source>
        <dbReference type="Pfam" id="PF02602"/>
    </source>
</evidence>
<keyword evidence="4 7" id="KW-0472">Membrane</keyword>
<protein>
    <recommendedName>
        <fullName evidence="8">Tetrapyrrole biosynthesis uroporphyrinogen III synthase domain-containing protein</fullName>
    </recommendedName>
</protein>
<dbReference type="OrthoDB" id="7163809at2"/>
<dbReference type="InterPro" id="IPR036108">
    <property type="entry name" value="4pyrrol_syn_uPrphyn_synt_sf"/>
</dbReference>
<dbReference type="EMBL" id="VWPJ01000002">
    <property type="protein sequence ID" value="KAA5606967.1"/>
    <property type="molecule type" value="Genomic_DNA"/>
</dbReference>
<gene>
    <name evidence="9" type="ORF">F1188_03385</name>
</gene>
<evidence type="ECO:0000256" key="3">
    <source>
        <dbReference type="ARBA" id="ARBA00022989"/>
    </source>
</evidence>
<keyword evidence="10" id="KW-1185">Reference proteome</keyword>
<evidence type="ECO:0000256" key="2">
    <source>
        <dbReference type="ARBA" id="ARBA00022692"/>
    </source>
</evidence>
<feature type="domain" description="Tetrapyrrole biosynthesis uroporphyrinogen III synthase" evidence="8">
    <location>
        <begin position="14"/>
        <end position="229"/>
    </location>
</feature>
<name>A0A5M6IGG1_9PROT</name>
<proteinExistence type="predicted"/>